<keyword evidence="7" id="KW-0675">Receptor</keyword>
<evidence type="ECO:0000256" key="8">
    <source>
        <dbReference type="SAM" id="SignalP"/>
    </source>
</evidence>
<dbReference type="EMBL" id="DS469797">
    <property type="protein sequence ID" value="EDO32974.1"/>
    <property type="molecule type" value="Genomic_DNA"/>
</dbReference>
<evidence type="ECO:0000256" key="1">
    <source>
        <dbReference type="ARBA" id="ARBA00004167"/>
    </source>
</evidence>
<feature type="signal peptide" evidence="8">
    <location>
        <begin position="1"/>
        <end position="19"/>
    </location>
</feature>
<evidence type="ECO:0000313" key="12">
    <source>
        <dbReference type="Proteomes" id="UP000001593"/>
    </source>
</evidence>
<dbReference type="InterPro" id="IPR003599">
    <property type="entry name" value="Ig_sub"/>
</dbReference>
<proteinExistence type="predicted"/>
<dbReference type="Gene3D" id="2.60.40.10">
    <property type="entry name" value="Immunoglobulins"/>
    <property type="match status" value="3"/>
</dbReference>
<dbReference type="HOGENOM" id="CLU_685697_0_0_1"/>
<evidence type="ECO:0000256" key="5">
    <source>
        <dbReference type="ARBA" id="ARBA00022989"/>
    </source>
</evidence>
<dbReference type="GO" id="GO:0005524">
    <property type="term" value="F:ATP binding"/>
    <property type="evidence" value="ECO:0007669"/>
    <property type="project" value="UniProtKB-KW"/>
</dbReference>
<dbReference type="InterPro" id="IPR050449">
    <property type="entry name" value="Ephrin_rcpt_TKs"/>
</dbReference>
<gene>
    <name evidence="11" type="ORF">NEMVEDRAFT_v1g217293</name>
</gene>
<dbReference type="SMART" id="SM00409">
    <property type="entry name" value="IG"/>
    <property type="match status" value="1"/>
</dbReference>
<evidence type="ECO:0000256" key="4">
    <source>
        <dbReference type="ARBA" id="ARBA00022840"/>
    </source>
</evidence>
<keyword evidence="5" id="KW-1133">Transmembrane helix</keyword>
<evidence type="ECO:0000256" key="6">
    <source>
        <dbReference type="ARBA" id="ARBA00023136"/>
    </source>
</evidence>
<feature type="domain" description="Fibronectin type-III" evidence="9">
    <location>
        <begin position="95"/>
        <end position="206"/>
    </location>
</feature>
<protein>
    <recommendedName>
        <fullName evidence="13">Fibronectin type-III domain-containing protein</fullName>
    </recommendedName>
</protein>
<sequence length="402" mass="45025">MWQILYLALIYVLLDTVSSLNVTVRTGSSLLLNCSITNGSWWFHGKEISSAFIRLQDGRSLLKLYNVTENSQGVYTCSLPGQQGYYVGVTVVAPPSPPRNLGTSIIDNRTILKWSPSLSVGLSLQYRVCKQCLRVTHEQQKCVFNDNIMMCKYSNCTYDGYDAQIVQGCNNIFHVPGKLMYECEVHLTPFRMFSVYVEARNSAGVAKSEQLVLTGPVFPEQMNPGPPKDLHAVSQGGGEVLLKWIPRDLWQSYTMKYQITFYAEGIIQSLNQDRHLQSYRKLSVITAQTTRDQPTTHATSVFTISSWPVNSKSRKIDEARTWPGLAGTTSARIRDLQSGNTYHFTVRAKICASEDCSIWGQPASVSYEPGVFTGLCNFPSYIATVVLFMDHKFSTQNSSHVS</sequence>
<keyword evidence="8" id="KW-0732">Signal</keyword>
<keyword evidence="4" id="KW-0067">ATP-binding</keyword>
<keyword evidence="2" id="KW-0812">Transmembrane</keyword>
<feature type="domain" description="Immunoglobulin" evidence="10">
    <location>
        <begin position="19"/>
        <end position="92"/>
    </location>
</feature>
<feature type="chain" id="PRO_5002713102" description="Fibronectin type-III domain-containing protein" evidence="8">
    <location>
        <begin position="20"/>
        <end position="402"/>
    </location>
</feature>
<dbReference type="SMART" id="SM00060">
    <property type="entry name" value="FN3"/>
    <property type="match status" value="2"/>
</dbReference>
<dbReference type="PANTHER" id="PTHR46877">
    <property type="entry name" value="EPH RECEPTOR A5"/>
    <property type="match status" value="1"/>
</dbReference>
<dbReference type="AlphaFoldDB" id="A7STL4"/>
<dbReference type="InterPro" id="IPR036116">
    <property type="entry name" value="FN3_sf"/>
</dbReference>
<evidence type="ECO:0000256" key="3">
    <source>
        <dbReference type="ARBA" id="ARBA00022741"/>
    </source>
</evidence>
<evidence type="ECO:0000259" key="10">
    <source>
        <dbReference type="SMART" id="SM00409"/>
    </source>
</evidence>
<evidence type="ECO:0000259" key="9">
    <source>
        <dbReference type="SMART" id="SM00060"/>
    </source>
</evidence>
<comment type="subcellular location">
    <subcellularLocation>
        <location evidence="1">Membrane</location>
        <topology evidence="1">Single-pass membrane protein</topology>
    </subcellularLocation>
</comment>
<keyword evidence="3" id="KW-0547">Nucleotide-binding</keyword>
<keyword evidence="6" id="KW-0472">Membrane</keyword>
<evidence type="ECO:0000256" key="2">
    <source>
        <dbReference type="ARBA" id="ARBA00022692"/>
    </source>
</evidence>
<dbReference type="InterPro" id="IPR003961">
    <property type="entry name" value="FN3_dom"/>
</dbReference>
<dbReference type="InParanoid" id="A7STL4"/>
<dbReference type="GO" id="GO:0016020">
    <property type="term" value="C:membrane"/>
    <property type="evidence" value="ECO:0007669"/>
    <property type="project" value="UniProtKB-SubCell"/>
</dbReference>
<evidence type="ECO:0000256" key="7">
    <source>
        <dbReference type="ARBA" id="ARBA00023170"/>
    </source>
</evidence>
<dbReference type="InterPro" id="IPR036179">
    <property type="entry name" value="Ig-like_dom_sf"/>
</dbReference>
<keyword evidence="12" id="KW-1185">Reference proteome</keyword>
<dbReference type="SUPFAM" id="SSF49265">
    <property type="entry name" value="Fibronectin type III"/>
    <property type="match status" value="1"/>
</dbReference>
<dbReference type="InterPro" id="IPR013783">
    <property type="entry name" value="Ig-like_fold"/>
</dbReference>
<organism evidence="11 12">
    <name type="scientific">Nematostella vectensis</name>
    <name type="common">Starlet sea anemone</name>
    <dbReference type="NCBI Taxonomy" id="45351"/>
    <lineage>
        <taxon>Eukaryota</taxon>
        <taxon>Metazoa</taxon>
        <taxon>Cnidaria</taxon>
        <taxon>Anthozoa</taxon>
        <taxon>Hexacorallia</taxon>
        <taxon>Actiniaria</taxon>
        <taxon>Edwardsiidae</taxon>
        <taxon>Nematostella</taxon>
    </lineage>
</organism>
<dbReference type="PANTHER" id="PTHR46877:SF14">
    <property type="entry name" value="RECEPTOR PROTEIN-TYROSINE KINASE"/>
    <property type="match status" value="1"/>
</dbReference>
<evidence type="ECO:0000313" key="11">
    <source>
        <dbReference type="EMBL" id="EDO32974.1"/>
    </source>
</evidence>
<evidence type="ECO:0008006" key="13">
    <source>
        <dbReference type="Google" id="ProtNLM"/>
    </source>
</evidence>
<name>A7STL4_NEMVE</name>
<dbReference type="SUPFAM" id="SSF48726">
    <property type="entry name" value="Immunoglobulin"/>
    <property type="match status" value="1"/>
</dbReference>
<accession>A7STL4</accession>
<dbReference type="Proteomes" id="UP000001593">
    <property type="component" value="Unassembled WGS sequence"/>
</dbReference>
<feature type="domain" description="Fibronectin type-III" evidence="9">
    <location>
        <begin position="224"/>
        <end position="355"/>
    </location>
</feature>
<reference evidence="11 12" key="1">
    <citation type="journal article" date="2007" name="Science">
        <title>Sea anemone genome reveals ancestral eumetazoan gene repertoire and genomic organization.</title>
        <authorList>
            <person name="Putnam N.H."/>
            <person name="Srivastava M."/>
            <person name="Hellsten U."/>
            <person name="Dirks B."/>
            <person name="Chapman J."/>
            <person name="Salamov A."/>
            <person name="Terry A."/>
            <person name="Shapiro H."/>
            <person name="Lindquist E."/>
            <person name="Kapitonov V.V."/>
            <person name="Jurka J."/>
            <person name="Genikhovich G."/>
            <person name="Grigoriev I.V."/>
            <person name="Lucas S.M."/>
            <person name="Steele R.E."/>
            <person name="Finnerty J.R."/>
            <person name="Technau U."/>
            <person name="Martindale M.Q."/>
            <person name="Rokhsar D.S."/>
        </authorList>
    </citation>
    <scope>NUCLEOTIDE SEQUENCE [LARGE SCALE GENOMIC DNA]</scope>
    <source>
        <strain evidence="12">CH2 X CH6</strain>
    </source>
</reference>